<feature type="region of interest" description="Disordered" evidence="7">
    <location>
        <begin position="255"/>
        <end position="461"/>
    </location>
</feature>
<comment type="caution">
    <text evidence="8">The sequence shown here is derived from an EMBL/GenBank/DDBJ whole genome shotgun (WGS) entry which is preliminary data.</text>
</comment>
<dbReference type="GO" id="GO:0005732">
    <property type="term" value="C:sno(s)RNA-containing ribonucleoprotein complex"/>
    <property type="evidence" value="ECO:0007669"/>
    <property type="project" value="InterPro"/>
</dbReference>
<gene>
    <name evidence="8" type="ORF">WJX74_002726</name>
</gene>
<feature type="compositionally biased region" description="Basic residues" evidence="7">
    <location>
        <begin position="677"/>
        <end position="688"/>
    </location>
</feature>
<proteinExistence type="inferred from homology"/>
<dbReference type="PANTHER" id="PTHR17039:SF0">
    <property type="entry name" value="U3 SMALL NUCLEOLAR RIBONUCLEOPROTEIN PROTEIN MPP10"/>
    <property type="match status" value="1"/>
</dbReference>
<keyword evidence="5" id="KW-0687">Ribonucleoprotein</keyword>
<dbReference type="PANTHER" id="PTHR17039">
    <property type="entry name" value="U3 SMALL NUCLEOLAR RIBONUCLEOPROTEIN PROTEIN MPP10"/>
    <property type="match status" value="1"/>
</dbReference>
<keyword evidence="3" id="KW-0698">rRNA processing</keyword>
<name>A0AAW1S6D2_9CHLO</name>
<accession>A0AAW1S6D2</accession>
<dbReference type="AlphaFoldDB" id="A0AAW1S6D2"/>
<sequence length="770" mass="83244">MGPIQEASPSPQKRRRMNGLEVESLPKQDLPAENPTHRSLAKAQQGQRTTPDSILTPAQPSIPMSHKSKSLARSRKGRTKTPLHAPGDQYDAVVSNGKLASSADMAADVLNEEETGDLSGPSDNEKGSQDGLQSDGEDEADVHGDAAPDMDCFPEDVASALYGLLSAAADPLTFAAPSQDIGAASRSALEALDRFAGAGTERPQLLLEGFDAEQVWLQLDAQLKGAAQRGRRLLRKAGDVPHLLQPGMEDALQEMVEGPDESDEALRGASEEESDEEHPLDDEDLEPGMGAADVDRDADRDEAEDFDAQLRRPGKGTGRNEGLKPTEDAFMRLDDMEQFLLDAEAEAEGDGDDEEGDIQEDDEEEEVDGDAGSSDEEAQLEAMLDRAQKGKKGPRSGTDPKPGDDDDPSLMYQDFFNDRMDAEDGEEPQGDATADGALAGPDEGDALALNEPVSQDPVGMSAHERRMARMRERVTKLEASALAERDWFLRGEANAGARPLNSALEVDLDFERGIKPPPQQTEEAAASLEDLIRKRIADHRFDDPERLAVAAPEVKKTTLELDDARSKQGLGDLYAADYIQAATGVGAEDKQEPIRKEARMLLKSLFARLDALSHFHYAPKPIIEDMQVRAEVPALAMEDVAPQVVSTASMRAPEEAFLGKRSEERAEGELSREDRSRRRAAKKRRSSNRKLAEAGTAKPAGDNIVGDGAPLTRLSGRKSERAAAAAEVAAKAKGKRRPAGPASDKPPRHCKLFSLRACLWAAGEPQDCRC</sequence>
<dbReference type="InterPro" id="IPR012173">
    <property type="entry name" value="Mpp10"/>
</dbReference>
<feature type="region of interest" description="Disordered" evidence="7">
    <location>
        <begin position="1"/>
        <end position="151"/>
    </location>
</feature>
<keyword evidence="9" id="KW-1185">Reference proteome</keyword>
<comment type="subcellular location">
    <subcellularLocation>
        <location evidence="1">Nucleus</location>
        <location evidence="1">Nucleolus</location>
    </subcellularLocation>
</comment>
<evidence type="ECO:0000313" key="9">
    <source>
        <dbReference type="Proteomes" id="UP001438707"/>
    </source>
</evidence>
<organism evidence="8 9">
    <name type="scientific">Apatococcus lobatus</name>
    <dbReference type="NCBI Taxonomy" id="904363"/>
    <lineage>
        <taxon>Eukaryota</taxon>
        <taxon>Viridiplantae</taxon>
        <taxon>Chlorophyta</taxon>
        <taxon>core chlorophytes</taxon>
        <taxon>Trebouxiophyceae</taxon>
        <taxon>Chlorellales</taxon>
        <taxon>Chlorellaceae</taxon>
        <taxon>Apatococcus</taxon>
    </lineage>
</organism>
<dbReference type="EMBL" id="JALJOS010000003">
    <property type="protein sequence ID" value="KAK9841258.1"/>
    <property type="molecule type" value="Genomic_DNA"/>
</dbReference>
<feature type="compositionally biased region" description="Acidic residues" evidence="7">
    <location>
        <begin position="343"/>
        <end position="379"/>
    </location>
</feature>
<evidence type="ECO:0000313" key="8">
    <source>
        <dbReference type="EMBL" id="KAK9841258.1"/>
    </source>
</evidence>
<dbReference type="Pfam" id="PF04006">
    <property type="entry name" value="Mpp10"/>
    <property type="match status" value="1"/>
</dbReference>
<dbReference type="Proteomes" id="UP001438707">
    <property type="component" value="Unassembled WGS sequence"/>
</dbReference>
<keyword evidence="4" id="KW-0539">Nucleus</keyword>
<evidence type="ECO:0000256" key="3">
    <source>
        <dbReference type="ARBA" id="ARBA00022552"/>
    </source>
</evidence>
<evidence type="ECO:0000256" key="4">
    <source>
        <dbReference type="ARBA" id="ARBA00023242"/>
    </source>
</evidence>
<evidence type="ECO:0000256" key="1">
    <source>
        <dbReference type="ARBA" id="ARBA00004604"/>
    </source>
</evidence>
<dbReference type="GO" id="GO:0034457">
    <property type="term" value="C:Mpp10 complex"/>
    <property type="evidence" value="ECO:0007669"/>
    <property type="project" value="InterPro"/>
</dbReference>
<feature type="compositionally biased region" description="Low complexity" evidence="7">
    <location>
        <begin position="722"/>
        <end position="731"/>
    </location>
</feature>
<feature type="compositionally biased region" description="Acidic residues" evidence="7">
    <location>
        <begin position="271"/>
        <end position="286"/>
    </location>
</feature>
<feature type="compositionally biased region" description="Polar residues" evidence="7">
    <location>
        <begin position="42"/>
        <end position="59"/>
    </location>
</feature>
<evidence type="ECO:0000256" key="7">
    <source>
        <dbReference type="SAM" id="MobiDB-lite"/>
    </source>
</evidence>
<feature type="region of interest" description="Disordered" evidence="7">
    <location>
        <begin position="655"/>
        <end position="749"/>
    </location>
</feature>
<feature type="compositionally biased region" description="Basic residues" evidence="7">
    <location>
        <begin position="66"/>
        <end position="81"/>
    </location>
</feature>
<dbReference type="GO" id="GO:0006364">
    <property type="term" value="P:rRNA processing"/>
    <property type="evidence" value="ECO:0007669"/>
    <property type="project" value="UniProtKB-KW"/>
</dbReference>
<evidence type="ECO:0000256" key="6">
    <source>
        <dbReference type="ARBA" id="ARBA00029455"/>
    </source>
</evidence>
<feature type="compositionally biased region" description="Basic and acidic residues" evidence="7">
    <location>
        <begin position="655"/>
        <end position="676"/>
    </location>
</feature>
<comment type="similarity">
    <text evidence="6">Belongs to the MPP10 family.</text>
</comment>
<protein>
    <submittedName>
        <fullName evidence="8">Uncharacterized protein</fullName>
    </submittedName>
</protein>
<evidence type="ECO:0000256" key="2">
    <source>
        <dbReference type="ARBA" id="ARBA00022517"/>
    </source>
</evidence>
<evidence type="ECO:0000256" key="5">
    <source>
        <dbReference type="ARBA" id="ARBA00023274"/>
    </source>
</evidence>
<keyword evidence="2" id="KW-0690">Ribosome biogenesis</keyword>
<dbReference type="GO" id="GO:0032040">
    <property type="term" value="C:small-subunit processome"/>
    <property type="evidence" value="ECO:0007669"/>
    <property type="project" value="TreeGrafter"/>
</dbReference>
<reference evidence="8 9" key="1">
    <citation type="journal article" date="2024" name="Nat. Commun.">
        <title>Phylogenomics reveals the evolutionary origins of lichenization in chlorophyte algae.</title>
        <authorList>
            <person name="Puginier C."/>
            <person name="Libourel C."/>
            <person name="Otte J."/>
            <person name="Skaloud P."/>
            <person name="Haon M."/>
            <person name="Grisel S."/>
            <person name="Petersen M."/>
            <person name="Berrin J.G."/>
            <person name="Delaux P.M."/>
            <person name="Dal Grande F."/>
            <person name="Keller J."/>
        </authorList>
    </citation>
    <scope>NUCLEOTIDE SEQUENCE [LARGE SCALE GENOMIC DNA]</scope>
    <source>
        <strain evidence="8 9">SAG 2145</strain>
    </source>
</reference>
<feature type="compositionally biased region" description="Basic and acidic residues" evidence="7">
    <location>
        <begin position="321"/>
        <end position="335"/>
    </location>
</feature>